<reference evidence="10 11" key="1">
    <citation type="submission" date="2019-03" db="EMBL/GenBank/DDBJ databases">
        <title>Genomic Encyclopedia of Type Strains, Phase IV (KMG-IV): sequencing the most valuable type-strain genomes for metagenomic binning, comparative biology and taxonomic classification.</title>
        <authorList>
            <person name="Goeker M."/>
        </authorList>
    </citation>
    <scope>NUCLEOTIDE SEQUENCE [LARGE SCALE GENOMIC DNA]</scope>
    <source>
        <strain evidence="10 11">DSM 21100</strain>
    </source>
</reference>
<dbReference type="Proteomes" id="UP000295807">
    <property type="component" value="Unassembled WGS sequence"/>
</dbReference>
<keyword evidence="5 9" id="KW-0812">Transmembrane</keyword>
<dbReference type="EMBL" id="SMAD01000001">
    <property type="protein sequence ID" value="TCS89904.1"/>
    <property type="molecule type" value="Genomic_DNA"/>
</dbReference>
<evidence type="ECO:0000256" key="2">
    <source>
        <dbReference type="ARBA" id="ARBA00022475"/>
    </source>
</evidence>
<evidence type="ECO:0000313" key="11">
    <source>
        <dbReference type="Proteomes" id="UP000295807"/>
    </source>
</evidence>
<feature type="transmembrane region" description="Helical" evidence="9">
    <location>
        <begin position="36"/>
        <end position="60"/>
    </location>
</feature>
<dbReference type="RefSeq" id="WP_132127383.1">
    <property type="nucleotide sequence ID" value="NZ_SMAD01000001.1"/>
</dbReference>
<protein>
    <submittedName>
        <fullName evidence="10">L-rhamnose-H+ transport protein</fullName>
    </submittedName>
</protein>
<dbReference type="GO" id="GO:0015293">
    <property type="term" value="F:symporter activity"/>
    <property type="evidence" value="ECO:0007669"/>
    <property type="project" value="UniProtKB-KW"/>
</dbReference>
<dbReference type="GO" id="GO:0016020">
    <property type="term" value="C:membrane"/>
    <property type="evidence" value="ECO:0007669"/>
    <property type="project" value="InterPro"/>
</dbReference>
<dbReference type="OrthoDB" id="9790043at2"/>
<dbReference type="Pfam" id="PF06379">
    <property type="entry name" value="RhaT"/>
    <property type="match status" value="1"/>
</dbReference>
<keyword evidence="11" id="KW-1185">Reference proteome</keyword>
<feature type="transmembrane region" description="Helical" evidence="9">
    <location>
        <begin position="139"/>
        <end position="158"/>
    </location>
</feature>
<feature type="transmembrane region" description="Helical" evidence="9">
    <location>
        <begin position="185"/>
        <end position="203"/>
    </location>
</feature>
<keyword evidence="6" id="KW-0769">Symport</keyword>
<evidence type="ECO:0000256" key="9">
    <source>
        <dbReference type="SAM" id="Phobius"/>
    </source>
</evidence>
<keyword evidence="8 9" id="KW-0472">Membrane</keyword>
<sequence>MGAVLGVIFHAIGGFASGSFYIPFKKVRNWAWESFWIVGGIFSWLVVPFIAAWLTIPGFMSVICGTEGETVFWTYAMGFLWGIGGLTFGLGIRYLGVSLGQSVALGFTSAFGALLPPIYRDLFSPGSEGTFSSMLTSTGGRLVLLGALVCLAGIYICGKAGMLKEAELSDEQKQKSVKEFSVKKGLIVAIISGILSACFNYGIEAGRPMAEAAELAGANPLFRNNISFVVILWGGLTTNLIWCMILNARNRTFGDYTNKAAPLARNYLFSAMAGTTWFLQFFFYGMGESKLGNGASSWILHMAFIILASNLWGIALKEWQGVSNKTFKTILAGIAVIILSVVIVGYGNSLAS</sequence>
<feature type="transmembrane region" description="Helical" evidence="9">
    <location>
        <begin position="327"/>
        <end position="347"/>
    </location>
</feature>
<organism evidence="10 11">
    <name type="scientific">Anseongella ginsenosidimutans</name>
    <dbReference type="NCBI Taxonomy" id="496056"/>
    <lineage>
        <taxon>Bacteria</taxon>
        <taxon>Pseudomonadati</taxon>
        <taxon>Bacteroidota</taxon>
        <taxon>Sphingobacteriia</taxon>
        <taxon>Sphingobacteriales</taxon>
        <taxon>Sphingobacteriaceae</taxon>
        <taxon>Anseongella</taxon>
    </lineage>
</organism>
<evidence type="ECO:0000256" key="4">
    <source>
        <dbReference type="ARBA" id="ARBA00022597"/>
    </source>
</evidence>
<proteinExistence type="predicted"/>
<evidence type="ECO:0000256" key="5">
    <source>
        <dbReference type="ARBA" id="ARBA00022692"/>
    </source>
</evidence>
<gene>
    <name evidence="10" type="ORF">EDD80_101101</name>
</gene>
<keyword evidence="7 9" id="KW-1133">Transmembrane helix</keyword>
<keyword evidence="2" id="KW-1003">Cell membrane</keyword>
<name>A0A4R3KXE4_9SPHI</name>
<feature type="transmembrane region" description="Helical" evidence="9">
    <location>
        <begin position="99"/>
        <end position="119"/>
    </location>
</feature>
<feature type="transmembrane region" description="Helical" evidence="9">
    <location>
        <begin position="298"/>
        <end position="315"/>
    </location>
</feature>
<accession>A0A4R3KXE4</accession>
<evidence type="ECO:0000256" key="6">
    <source>
        <dbReference type="ARBA" id="ARBA00022847"/>
    </source>
</evidence>
<feature type="transmembrane region" description="Helical" evidence="9">
    <location>
        <begin position="72"/>
        <end position="92"/>
    </location>
</feature>
<dbReference type="InterPro" id="IPR004673">
    <property type="entry name" value="L-rhamnose-proton_sym_RhaT"/>
</dbReference>
<evidence type="ECO:0000256" key="7">
    <source>
        <dbReference type="ARBA" id="ARBA00022989"/>
    </source>
</evidence>
<feature type="transmembrane region" description="Helical" evidence="9">
    <location>
        <begin position="6"/>
        <end position="24"/>
    </location>
</feature>
<dbReference type="NCBIfam" id="NF010024">
    <property type="entry name" value="PRK13499.1-4"/>
    <property type="match status" value="1"/>
</dbReference>
<keyword evidence="3" id="KW-0997">Cell inner membrane</keyword>
<keyword evidence="4" id="KW-0762">Sugar transport</keyword>
<feature type="transmembrane region" description="Helical" evidence="9">
    <location>
        <begin position="226"/>
        <end position="246"/>
    </location>
</feature>
<evidence type="ECO:0000256" key="8">
    <source>
        <dbReference type="ARBA" id="ARBA00023136"/>
    </source>
</evidence>
<evidence type="ECO:0000313" key="10">
    <source>
        <dbReference type="EMBL" id="TCS89904.1"/>
    </source>
</evidence>
<evidence type="ECO:0000256" key="3">
    <source>
        <dbReference type="ARBA" id="ARBA00022519"/>
    </source>
</evidence>
<keyword evidence="1" id="KW-0813">Transport</keyword>
<dbReference type="GO" id="GO:0015153">
    <property type="term" value="F:rhamnose transmembrane transporter activity"/>
    <property type="evidence" value="ECO:0007669"/>
    <property type="project" value="InterPro"/>
</dbReference>
<dbReference type="AlphaFoldDB" id="A0A4R3KXE4"/>
<comment type="caution">
    <text evidence="10">The sequence shown here is derived from an EMBL/GenBank/DDBJ whole genome shotgun (WGS) entry which is preliminary data.</text>
</comment>
<feature type="transmembrane region" description="Helical" evidence="9">
    <location>
        <begin position="267"/>
        <end position="286"/>
    </location>
</feature>
<evidence type="ECO:0000256" key="1">
    <source>
        <dbReference type="ARBA" id="ARBA00022448"/>
    </source>
</evidence>